<feature type="compositionally biased region" description="Polar residues" evidence="1">
    <location>
        <begin position="85"/>
        <end position="95"/>
    </location>
</feature>
<evidence type="ECO:0000313" key="2">
    <source>
        <dbReference type="EMBL" id="EGO03315.1"/>
    </source>
</evidence>
<keyword evidence="3" id="KW-1185">Reference proteome</keyword>
<dbReference type="Gene3D" id="3.20.20.105">
    <property type="entry name" value="Queuine tRNA-ribosyltransferase-like"/>
    <property type="match status" value="1"/>
</dbReference>
<evidence type="ECO:0000313" key="3">
    <source>
        <dbReference type="Proteomes" id="UP000008063"/>
    </source>
</evidence>
<dbReference type="STRING" id="936435.F8PKI1"/>
<dbReference type="GO" id="GO:0006400">
    <property type="term" value="P:tRNA modification"/>
    <property type="evidence" value="ECO:0007669"/>
    <property type="project" value="InterPro"/>
</dbReference>
<reference evidence="3" key="1">
    <citation type="journal article" date="2011" name="Science">
        <title>The plant cell wall-decomposing machinery underlies the functional diversity of forest fungi.</title>
        <authorList>
            <person name="Eastwood D.C."/>
            <person name="Floudas D."/>
            <person name="Binder M."/>
            <person name="Majcherczyk A."/>
            <person name="Schneider P."/>
            <person name="Aerts A."/>
            <person name="Asiegbu F.O."/>
            <person name="Baker S.E."/>
            <person name="Barry K."/>
            <person name="Bendiksby M."/>
            <person name="Blumentritt M."/>
            <person name="Coutinho P.M."/>
            <person name="Cullen D."/>
            <person name="de Vries R.P."/>
            <person name="Gathman A."/>
            <person name="Goodell B."/>
            <person name="Henrissat B."/>
            <person name="Ihrmark K."/>
            <person name="Kauserud H."/>
            <person name="Kohler A."/>
            <person name="LaButti K."/>
            <person name="Lapidus A."/>
            <person name="Lavin J.L."/>
            <person name="Lee Y.-H."/>
            <person name="Lindquist E."/>
            <person name="Lilly W."/>
            <person name="Lucas S."/>
            <person name="Morin E."/>
            <person name="Murat C."/>
            <person name="Oguiza J.A."/>
            <person name="Park J."/>
            <person name="Pisabarro A.G."/>
            <person name="Riley R."/>
            <person name="Rosling A."/>
            <person name="Salamov A."/>
            <person name="Schmidt O."/>
            <person name="Schmutz J."/>
            <person name="Skrede I."/>
            <person name="Stenlid J."/>
            <person name="Wiebenga A."/>
            <person name="Xie X."/>
            <person name="Kuees U."/>
            <person name="Hibbett D.S."/>
            <person name="Hoffmeister D."/>
            <person name="Hoegberg N."/>
            <person name="Martin F."/>
            <person name="Grigoriev I.V."/>
            <person name="Watkinson S.C."/>
        </authorList>
    </citation>
    <scope>NUCLEOTIDE SEQUENCE [LARGE SCALE GENOMIC DNA]</scope>
    <source>
        <strain evidence="3">strain S7.3</strain>
    </source>
</reference>
<dbReference type="InParanoid" id="F8PKI1"/>
<name>F8PKI1_SERL3</name>
<dbReference type="InterPro" id="IPR050852">
    <property type="entry name" value="Queuine_tRNA-ribosyltrfase"/>
</dbReference>
<dbReference type="PANTHER" id="PTHR46064:SF1">
    <property type="entry name" value="QUEUINE TRNA-RIBOSYLTRANSFERASE ACCESSORY SUBUNIT 2"/>
    <property type="match status" value="1"/>
</dbReference>
<gene>
    <name evidence="2" type="ORF">SERLA73DRAFT_174758</name>
</gene>
<dbReference type="PANTHER" id="PTHR46064">
    <property type="entry name" value="QUEUINE TRNA-RIBOSYLTRANSFERASE ACCESSORY SUBUNIT 2"/>
    <property type="match status" value="1"/>
</dbReference>
<dbReference type="EMBL" id="GL945475">
    <property type="protein sequence ID" value="EGO03315.1"/>
    <property type="molecule type" value="Genomic_DNA"/>
</dbReference>
<accession>F8PKI1</accession>
<evidence type="ECO:0000256" key="1">
    <source>
        <dbReference type="SAM" id="MobiDB-lite"/>
    </source>
</evidence>
<sequence length="229" mass="25006">MRGVRKVTPAAWRTYVQAMRPDIVFALTDTPFTPPPYSQKRITKSIERSTAWLMDILRPIQQWDTPQPASKSSSKALPSSTSTAIFSPNASNQRSGPDHPFNVFVTMAGGISIPAREAFSHALVEKAVKPLTRLDDGVAGYVFDLSPLRVALVDSITPTFTQGSNGADKPSEELEQKKVSIDLLSPLMHASLAPLSSDKPRLVTAVSSPHEILRLIRDVGVDVFDAKWA</sequence>
<protein>
    <submittedName>
        <fullName evidence="2">Uncharacterized protein</fullName>
    </submittedName>
</protein>
<dbReference type="Proteomes" id="UP000008063">
    <property type="component" value="Unassembled WGS sequence"/>
</dbReference>
<dbReference type="HOGENOM" id="CLU_1212336_0_0_1"/>
<dbReference type="eggNOG" id="KOG3909">
    <property type="taxonomic scope" value="Eukaryota"/>
</dbReference>
<feature type="non-terminal residue" evidence="2">
    <location>
        <position position="229"/>
    </location>
</feature>
<dbReference type="OrthoDB" id="27601at2759"/>
<dbReference type="AlphaFoldDB" id="F8PKI1"/>
<dbReference type="InterPro" id="IPR036511">
    <property type="entry name" value="TGT-like_sf"/>
</dbReference>
<feature type="compositionally biased region" description="Low complexity" evidence="1">
    <location>
        <begin position="65"/>
        <end position="84"/>
    </location>
</feature>
<feature type="region of interest" description="Disordered" evidence="1">
    <location>
        <begin position="64"/>
        <end position="97"/>
    </location>
</feature>
<organism evidence="3">
    <name type="scientific">Serpula lacrymans var. lacrymans (strain S7.3)</name>
    <name type="common">Dry rot fungus</name>
    <dbReference type="NCBI Taxonomy" id="936435"/>
    <lineage>
        <taxon>Eukaryota</taxon>
        <taxon>Fungi</taxon>
        <taxon>Dikarya</taxon>
        <taxon>Basidiomycota</taxon>
        <taxon>Agaricomycotina</taxon>
        <taxon>Agaricomycetes</taxon>
        <taxon>Agaricomycetidae</taxon>
        <taxon>Boletales</taxon>
        <taxon>Coniophorineae</taxon>
        <taxon>Serpulaceae</taxon>
        <taxon>Serpula</taxon>
    </lineage>
</organism>
<dbReference type="SUPFAM" id="SSF51713">
    <property type="entry name" value="tRNA-guanine transglycosylase"/>
    <property type="match status" value="1"/>
</dbReference>
<proteinExistence type="predicted"/>